<dbReference type="PROSITE" id="PS00211">
    <property type="entry name" value="ABC_TRANSPORTER_1"/>
    <property type="match status" value="1"/>
</dbReference>
<evidence type="ECO:0000313" key="13">
    <source>
        <dbReference type="Proteomes" id="UP000239065"/>
    </source>
</evidence>
<dbReference type="GO" id="GO:0016887">
    <property type="term" value="F:ATP hydrolysis activity"/>
    <property type="evidence" value="ECO:0007669"/>
    <property type="project" value="InterPro"/>
</dbReference>
<dbReference type="GO" id="GO:0005524">
    <property type="term" value="F:ATP binding"/>
    <property type="evidence" value="ECO:0007669"/>
    <property type="project" value="UniProtKB-KW"/>
</dbReference>
<dbReference type="Pfam" id="PF00005">
    <property type="entry name" value="ABC_tran"/>
    <property type="match status" value="1"/>
</dbReference>
<dbReference type="InterPro" id="IPR003439">
    <property type="entry name" value="ABC_transporter-like_ATP-bd"/>
</dbReference>
<evidence type="ECO:0000256" key="9">
    <source>
        <dbReference type="SAM" id="Phobius"/>
    </source>
</evidence>
<dbReference type="Gene3D" id="1.20.1560.10">
    <property type="entry name" value="ABC transporter type 1, transmembrane domain"/>
    <property type="match status" value="1"/>
</dbReference>
<dbReference type="InterPro" id="IPR003593">
    <property type="entry name" value="AAA+_ATPase"/>
</dbReference>
<evidence type="ECO:0000256" key="5">
    <source>
        <dbReference type="ARBA" id="ARBA00022741"/>
    </source>
</evidence>
<evidence type="ECO:0000256" key="4">
    <source>
        <dbReference type="ARBA" id="ARBA00022692"/>
    </source>
</evidence>
<dbReference type="GO" id="GO:0140359">
    <property type="term" value="F:ABC-type transporter activity"/>
    <property type="evidence" value="ECO:0007669"/>
    <property type="project" value="InterPro"/>
</dbReference>
<dbReference type="InterPro" id="IPR039421">
    <property type="entry name" value="Type_1_exporter"/>
</dbReference>
<proteinExistence type="predicted"/>
<dbReference type="AlphaFoldDB" id="A0A2S9SPW3"/>
<organism evidence="12 13">
    <name type="scientific">Aliarcobacter cryaerophilus</name>
    <dbReference type="NCBI Taxonomy" id="28198"/>
    <lineage>
        <taxon>Bacteria</taxon>
        <taxon>Pseudomonadati</taxon>
        <taxon>Campylobacterota</taxon>
        <taxon>Epsilonproteobacteria</taxon>
        <taxon>Campylobacterales</taxon>
        <taxon>Arcobacteraceae</taxon>
        <taxon>Aliarcobacter</taxon>
    </lineage>
</organism>
<feature type="transmembrane region" description="Helical" evidence="9">
    <location>
        <begin position="27"/>
        <end position="52"/>
    </location>
</feature>
<dbReference type="PROSITE" id="PS50893">
    <property type="entry name" value="ABC_TRANSPORTER_2"/>
    <property type="match status" value="1"/>
</dbReference>
<evidence type="ECO:0000256" key="2">
    <source>
        <dbReference type="ARBA" id="ARBA00022448"/>
    </source>
</evidence>
<keyword evidence="4 9" id="KW-0812">Transmembrane</keyword>
<dbReference type="EMBL" id="NXGJ01000002">
    <property type="protein sequence ID" value="PRM88635.1"/>
    <property type="molecule type" value="Genomic_DNA"/>
</dbReference>
<dbReference type="SUPFAM" id="SSF52540">
    <property type="entry name" value="P-loop containing nucleoside triphosphate hydrolases"/>
    <property type="match status" value="1"/>
</dbReference>
<gene>
    <name evidence="12" type="ORF">CJ669_03115</name>
</gene>
<evidence type="ECO:0000256" key="3">
    <source>
        <dbReference type="ARBA" id="ARBA00022475"/>
    </source>
</evidence>
<name>A0A2S9SPW3_9BACT</name>
<feature type="transmembrane region" description="Helical" evidence="9">
    <location>
        <begin position="160"/>
        <end position="179"/>
    </location>
</feature>
<dbReference type="PANTHER" id="PTHR24221:SF654">
    <property type="entry name" value="ATP-BINDING CASSETTE SUB-FAMILY B MEMBER 6"/>
    <property type="match status" value="1"/>
</dbReference>
<feature type="domain" description="ABC transporter" evidence="10">
    <location>
        <begin position="336"/>
        <end position="571"/>
    </location>
</feature>
<keyword evidence="7 9" id="KW-1133">Transmembrane helix</keyword>
<evidence type="ECO:0000256" key="1">
    <source>
        <dbReference type="ARBA" id="ARBA00004651"/>
    </source>
</evidence>
<evidence type="ECO:0000313" key="12">
    <source>
        <dbReference type="EMBL" id="PRM88635.1"/>
    </source>
</evidence>
<dbReference type="FunFam" id="3.40.50.300:FF:001444">
    <property type="entry name" value="ABC transporter ATP-binding protein"/>
    <property type="match status" value="1"/>
</dbReference>
<dbReference type="PANTHER" id="PTHR24221">
    <property type="entry name" value="ATP-BINDING CASSETTE SUB-FAMILY B"/>
    <property type="match status" value="1"/>
</dbReference>
<evidence type="ECO:0000259" key="10">
    <source>
        <dbReference type="PROSITE" id="PS50893"/>
    </source>
</evidence>
<dbReference type="InterPro" id="IPR010128">
    <property type="entry name" value="ATPase_T1SS_PrtD-like"/>
</dbReference>
<sequence length="582" mass="65031">MSKNNKKQDEIVESEIKQTILESKKSIFMAGLFSMFINLLMLVPPLYMLQLYDRVLTSRSESTLYMLTLIVIILFITMGLLEVVRSRVLIKFGNRFANLLSNRVFESTFELANKKPEAATSRLMGDLMQLRQYLSGNGLFAFFDAPWIPIYIIVLFMFHVYFGVFAIFAAIILICITILNEYTTKEMMNNANTLNRDWSTQLESNIRNAEIINAMGMKSNVRKKWETKYFAYLNAQNDASNKAGIWSNLSKTLRMFFQSMILGLGAYLAVNMELSAGMMIAGSIIMGRALAPLDLMINTWKGFSGARMSYKRVDQLLKDFPKNKEYMELPAPKGFVSVEGIYAKPPASDKYTLENLNFSINRGDVVGVVGPSAAGKSTLARVILGIWPVTVGSVRIDGADVSQWDREHLGKFIGYLPQDIELFNGSISENISRFGELVPQKVIEAATKAGVHEMILRLPNGYDTVIGDGAVVLSGGQRQRIGLARAIYDNPVFVVLDEPNSNLDEQGEAALLLTVEELKKTQTTVLIITHRPSILKATNKILVMNSGRVEKYANSSEILNAITPQKNLQMTQPKINLTKPGS</sequence>
<keyword evidence="2" id="KW-0813">Transport</keyword>
<keyword evidence="3" id="KW-1003">Cell membrane</keyword>
<feature type="domain" description="ABC transmembrane type-1" evidence="11">
    <location>
        <begin position="28"/>
        <end position="305"/>
    </location>
</feature>
<evidence type="ECO:0000259" key="11">
    <source>
        <dbReference type="PROSITE" id="PS50929"/>
    </source>
</evidence>
<dbReference type="GO" id="GO:0030253">
    <property type="term" value="P:protein secretion by the type I secretion system"/>
    <property type="evidence" value="ECO:0007669"/>
    <property type="project" value="InterPro"/>
</dbReference>
<comment type="subcellular location">
    <subcellularLocation>
        <location evidence="1">Cell membrane</location>
        <topology evidence="1">Multi-pass membrane protein</topology>
    </subcellularLocation>
</comment>
<evidence type="ECO:0000256" key="7">
    <source>
        <dbReference type="ARBA" id="ARBA00022989"/>
    </source>
</evidence>
<dbReference type="GO" id="GO:0030256">
    <property type="term" value="C:type I protein secretion system complex"/>
    <property type="evidence" value="ECO:0007669"/>
    <property type="project" value="InterPro"/>
</dbReference>
<dbReference type="Proteomes" id="UP000239065">
    <property type="component" value="Unassembled WGS sequence"/>
</dbReference>
<reference evidence="12 13" key="1">
    <citation type="submission" date="2017-09" db="EMBL/GenBank/DDBJ databases">
        <title>Reassesment of A. cryaerophilus.</title>
        <authorList>
            <person name="Perez-Cataluna A."/>
            <person name="Collado L."/>
            <person name="Salgado O."/>
            <person name="Lefinanco V."/>
            <person name="Figueras M.J."/>
        </authorList>
    </citation>
    <scope>NUCLEOTIDE SEQUENCE [LARGE SCALE GENOMIC DNA]</scope>
    <source>
        <strain evidence="12 13">LMG 9861</strain>
    </source>
</reference>
<dbReference type="CDD" id="cd18586">
    <property type="entry name" value="ABC_6TM_PrtD_like"/>
    <property type="match status" value="1"/>
</dbReference>
<dbReference type="InterPro" id="IPR036640">
    <property type="entry name" value="ABC1_TM_sf"/>
</dbReference>
<keyword evidence="8 9" id="KW-0472">Membrane</keyword>
<dbReference type="GO" id="GO:0005886">
    <property type="term" value="C:plasma membrane"/>
    <property type="evidence" value="ECO:0007669"/>
    <property type="project" value="UniProtKB-SubCell"/>
</dbReference>
<protein>
    <submittedName>
        <fullName evidence="12">Type I secretion system permease/ATPase</fullName>
    </submittedName>
</protein>
<dbReference type="Gene3D" id="3.40.50.300">
    <property type="entry name" value="P-loop containing nucleotide triphosphate hydrolases"/>
    <property type="match status" value="1"/>
</dbReference>
<dbReference type="RefSeq" id="WP_105908651.1">
    <property type="nucleotide sequence ID" value="NZ_NXGJ01000002.1"/>
</dbReference>
<dbReference type="PROSITE" id="PS50929">
    <property type="entry name" value="ABC_TM1F"/>
    <property type="match status" value="1"/>
</dbReference>
<dbReference type="InterPro" id="IPR011527">
    <property type="entry name" value="ABC1_TM_dom"/>
</dbReference>
<dbReference type="Pfam" id="PF00664">
    <property type="entry name" value="ABC_membrane"/>
    <property type="match status" value="1"/>
</dbReference>
<dbReference type="InterPro" id="IPR047957">
    <property type="entry name" value="ABC_AprD-like_6TM"/>
</dbReference>
<dbReference type="SUPFAM" id="SSF90123">
    <property type="entry name" value="ABC transporter transmembrane region"/>
    <property type="match status" value="1"/>
</dbReference>
<dbReference type="SMART" id="SM00382">
    <property type="entry name" value="AAA"/>
    <property type="match status" value="1"/>
</dbReference>
<dbReference type="InterPro" id="IPR027417">
    <property type="entry name" value="P-loop_NTPase"/>
</dbReference>
<evidence type="ECO:0000256" key="6">
    <source>
        <dbReference type="ARBA" id="ARBA00022840"/>
    </source>
</evidence>
<dbReference type="CDD" id="cd03246">
    <property type="entry name" value="ABCC_Protease_Secretion"/>
    <property type="match status" value="1"/>
</dbReference>
<comment type="caution">
    <text evidence="12">The sequence shown here is derived from an EMBL/GenBank/DDBJ whole genome shotgun (WGS) entry which is preliminary data.</text>
</comment>
<feature type="transmembrane region" description="Helical" evidence="9">
    <location>
        <begin position="133"/>
        <end position="154"/>
    </location>
</feature>
<evidence type="ECO:0000256" key="8">
    <source>
        <dbReference type="ARBA" id="ARBA00023136"/>
    </source>
</evidence>
<feature type="transmembrane region" description="Helical" evidence="9">
    <location>
        <begin position="64"/>
        <end position="84"/>
    </location>
</feature>
<accession>A0A2S9SPW3</accession>
<keyword evidence="6" id="KW-0067">ATP-binding</keyword>
<dbReference type="NCBIfam" id="TIGR01842">
    <property type="entry name" value="type_I_sec_PrtD"/>
    <property type="match status" value="1"/>
</dbReference>
<dbReference type="GO" id="GO:0034040">
    <property type="term" value="F:ATPase-coupled lipid transmembrane transporter activity"/>
    <property type="evidence" value="ECO:0007669"/>
    <property type="project" value="TreeGrafter"/>
</dbReference>
<keyword evidence="5" id="KW-0547">Nucleotide-binding</keyword>
<dbReference type="InterPro" id="IPR017871">
    <property type="entry name" value="ABC_transporter-like_CS"/>
</dbReference>